<evidence type="ECO:0000313" key="7">
    <source>
        <dbReference type="EMBL" id="KAL3846931.1"/>
    </source>
</evidence>
<dbReference type="InterPro" id="IPR000082">
    <property type="entry name" value="SEA_dom"/>
</dbReference>
<evidence type="ECO:0000256" key="1">
    <source>
        <dbReference type="ARBA" id="ARBA00023054"/>
    </source>
</evidence>
<dbReference type="SUPFAM" id="SSF58104">
    <property type="entry name" value="Methyl-accepting chemotaxis protein (MCP) signaling domain"/>
    <property type="match status" value="2"/>
</dbReference>
<name>A0ABD3UDQ6_SINWO</name>
<feature type="coiled-coil region" evidence="2">
    <location>
        <begin position="4882"/>
        <end position="4958"/>
    </location>
</feature>
<feature type="transmembrane region" description="Helical" evidence="3">
    <location>
        <begin position="87"/>
        <end position="110"/>
    </location>
</feature>
<dbReference type="SMART" id="SM00494">
    <property type="entry name" value="ChtBD2"/>
    <property type="match status" value="2"/>
</dbReference>
<dbReference type="PANTHER" id="PTHR32083:SF48">
    <property type="entry name" value="TRANS-GOLGI NETWORK-LOCALIZED SYP41-INTERACTING PROTEIN 1"/>
    <property type="match status" value="1"/>
</dbReference>
<dbReference type="InterPro" id="IPR000727">
    <property type="entry name" value="T_SNARE_dom"/>
</dbReference>
<feature type="coiled-coil region" evidence="2">
    <location>
        <begin position="2983"/>
        <end position="3042"/>
    </location>
</feature>
<keyword evidence="3" id="KW-0472">Membrane</keyword>
<dbReference type="InterPro" id="IPR002557">
    <property type="entry name" value="Chitin-bd_dom"/>
</dbReference>
<protein>
    <submittedName>
        <fullName evidence="7">Uncharacterized protein</fullName>
    </submittedName>
</protein>
<feature type="coiled-coil region" evidence="2">
    <location>
        <begin position="3739"/>
        <end position="3766"/>
    </location>
</feature>
<dbReference type="Gene3D" id="1.20.1480.30">
    <property type="entry name" value="Designed four-helix bundle protein"/>
    <property type="match status" value="1"/>
</dbReference>
<feature type="domain" description="SEA" evidence="4">
    <location>
        <begin position="113"/>
        <end position="236"/>
    </location>
</feature>
<proteinExistence type="predicted"/>
<sequence length="6399" mass="726518">MWKRLLQPALRFHGISGNLWTQPGTSTSPPSVKSELGSFNSRGQNIDCLSLPRYTDICAGDQISMHNTTTMSVISTDHNRVRRRNTLALIFVAIAFMAAIAIIVGLALFFSQPPDMLRANVRLVIANRNFTDEMLNSSSIDWFSIEKPLCAEMDIYYLSSEMGSYYLGCKLRSLRSSDDPFGLGVHITLDFEETKATKNPERIKEIIMLKSGRHTADKKLYLVIRKFLVYLRSLTVDTEKLPMPDKIPRPKFPIDDSKSTSFSIDVPTSLYTNDGSIKQSHVLTDYIIDSSYSSSSTASLYLTSAYIKLSTALFIDNTIQHSIILLNKITPDVSRLPLLTHTSFVNILSSSQLDHAGEIPFLFSHSGTVYTAVSDKFWFPQKHGDIRKEFIPRFFNTEAIRSSTFVFPIIPSSSLDSTISVTTTINIAANTRSAYLLKPDRIRSSLQELIVTQNPAIYNSPLLFSATVFRGLSMGDNPILDVKDQTSEKLLASAIFSYLTMTSSVAGGSMEIWPSLSPTFIGLNSINLSHSSRSTGIDFQNSTVPLMPNISHIAVKGSNNIKYGSSNIASLSDITIHTSMFPEGTIDILPSSAGLSIQNHISRTFLYANKNNTTMKYSTVNELDVTPRSSKILLLFSDVQLKYFIKGEDGINSRPIQMSSVHVKQSDSVNKDSMTSTILISTNHLQVKSSDLFKSNHKTYQSHTSMHAEFENIFSSRTSTSQLISSVERRDFIPYGETLVRSDISSRNFSVPDTSSHKEVKDTESPDNKKIRKLKSDIFLIFGATVHDEDIKFTLQPSFALSSIEVSETKFNKALLLSANSMDVETVYSTFIETGSDTPSSTPIFATSTSMGTVTARTRIMEMQLSPVYTTKVPLLFKEPTRSSVYKTVSYSTPMHIFSSTSSDVFRNQLPQQGFVETKVKPIPTKYLPFNVETSDTSVQVLVSLTTLTESPAEHIFPEVAVPASNQLQRPITVGQTTSPKVITIEEAGNVTEGIPALREIQNRDSQDLLDVRRITGSNRLPSWDIFAIPMGLLTKASLLLPKIDVIKTKELIINSYLDKIISGITTRSINRDHDYTSTDTAPPNVRVIETKNDVSLAKTRNADVDADGGLGPELGVRSRAIGAPNHFEMTLNAFEIQSVRHRGTLVPVAGWKKPVEKIHQIDNEKENVNMKSGNVIPSWSDNVPQPELKNVNIVMPIVPMLPVDSQVFFKNTFPIGSTRVQMGTLGERKMLPTNQLPLQSQNNRPSKAVINDIASGFETVKVAQHVSQNSPNAFIDPSAQPSMITIRMDPRLQNILIPGFHATVNKAENTNMLHIRDQPIYPTGVNRNSNTFKLTQIGVRHPSPQTDTVHVNKLHWPSQQQPNSGFPNLYNISRWYNPTMAVYQTTVDPMINQRWLYLTLKSNTSPHIFQYPMARSSMNYQYRYPIQQPWQKPTNIIHPNYINTFGYGTVTGDVDRYLLKSPKKSYDNPNEKVHVPPNGVYFNYKSRSNKRMVSTFKPIPYSHVTPETSYTYLNVRLKGIISPHLLFGYGRPLHDGFWKSRPIDTWLIDTAHKPLDFDTINTIKKMKDTADELYHEIFSLNGKLNNLHGTLKDLNDILNVKNQTIDRLMEALRNMSESLVNLKTNFVSINATLADFKMFMKGLNNSVFNMDDTIDNMDSTLRNLEKAFQIINGTIFHMNDSVFGMNGTLVDVRGSLKDMNNTLAEINDMVLYSNKTLESMNKTVGSMDSNINDLSIKIDKVNGSLSGINVSLLNIFDTAKRSQERLFGVDERLKKMAQSLSKMNSTTDKLNIKFHDISTALKSMNETFSNFTGTSLAVIERLFNIDDSIVNMNNTVDTMNTSVGGMNESLAQTFKWLKNMTYILERLNGTLYDANGTITINLKDETVFYMLNELLHVNGTLNEMENGLTNVNEKLDLMDNQVGKLFDVFRGLEEALDLINNTFTTLNQTIIQMNLTLHDIKETLQKVNGTVQNVNKTLTEMNVAVKMAKQNMGDANEALSPMDSNLDEIDTKIDSINKTIDNIKNVMVSSNRTLLVLDNNIDALNGSLANMLTTIMTSNETFSVVKSKSSIMKDSLKLVNTAVKSLMDKMSNFYQTLLNVNNTVTETAENLNEVSVTKPSVNETLLNVNGTLMNLQHHFDEIESQFKQFEDAFPHLRELMSDVQLDISHLKTDVQNKSDCLSNLNEKELGAKDLLSHVHKMYDTTFQKWDRINRKLSNIGLYGNNISDPVNNVLDEVDRIQRKLDETGEKLLYLNGTIPAIQEQNKYISDKSQRTMDTINNLKRNLESLQTMVPSLLDSLDSVSNVNVSLKEILNDIRVYKMTLLDMESSLNGDMKDVASTNALLWDQNYNPISIKDSLPDFKLKVNKSSTLLNNLRTNVDGFDRNIADMNESITQIHNKFDNLTNILKTNQRIRKDMETVSNSSEILQEMLKESFKNFTDLLKKLDSLKNATDYIKQYSNINGTFNASSMYKSIDAKLAVTDTSISDLHQKLMTLNATFLKTKDWYSSATAEFRNSSLDLSNGMFILNNMEMAVGNASISFDEQQSTLNDIVKYIVNVNTMVTSLTKETEKANNTLNVKQNKYNYKNNNLPSLKEKFDAVKDFISKTKKVLNEAKLTNIHATFNVDALQEKIDEFANVNASTKDMQNMLANNNATFIVEETELTERIVDFDSLQGHFNMTDDSNMTLDELKEIYSSVNATLDGFLSTLNHSHFRLSSAVKGIDALNERVYNLSASLDRYNNTDVKMSHLGERIQQAENVYDDTSLKLSTAMEHLENLHKSLMNIRNEYQNVTEDIVERVNTFINESMKDVNNTLLGLNETMKALYMQLINVKENFTKGDGILRNSTYTEENFNSTLDDVDSVYVPVNESIDSLLKQIEDVNLRITTTDIDIERINYTVHNTNETLFIQRQKMHYVNKTFPRFLTHTQSLNRTRLDIHQKLTDVSRKVELLRNLHSNLIDQISNITNLNVSLKSEESEAFEMTEKLENISKLLHKVENVQNNINNSLLFINGETYSNQESLEQIKERFQILNQTLNNIDSDLSAMNRELDTISDSADTVLEEFGHLNTSLFAYKKTWKDIDNTHTSLQDLTSSVTPLSENLITLHGRGKELNVTFMDINERFSGINQSIFDSLSIPFNTSLRNFTLSLDQTKEALQQTINSLQNVSERTSNTKDLIESIISSRDELENVTQTADQFINITKDFIEKEKINADGHKAVTERLKLDMQHLLENLSKMIETFKKQEVIDFVTSNLQDLVKKYNDINNTFPNLRAYIDDIQGKHMGVTEDLSLLTKRLEDFPLINISLFNLTESVSHTHTDLNIVNGLYGGIRKVFDGLEYPFLKGNTYLFTDNETIDEVREKFNNVNNTMLSIEETARQMERTLGEDTSNLGRTETAINVLNDIVDNYTKLEKDITELGTNLKDTKRNLTLIGNHRTQLADELFQIYDSFNRLNSQYQTLNTTAINNLKSNINNIVKNVQNVLNFSGESINSLLNTSNGIYDYFEQELKTSFYDNFTELNDLEETLRNISTMTTILKDNNTFVHKSAEKWRKDLESVPANITNLRDLLQQLDEHFKEKEKFDYVSRHVQEIKEKYQLANNSYMLALEENRKVEENLSDTSNTFDDLVTRLEIYPEVNIPVTKLRDVLKTEEMSLIKVNESLAEARSMYNTLNETFLQGEDYQHRPEETIEQIIDKFQRLNKTLDSALESISTDIMSLHESDGRIKEAIAIIKDTNTTLDEYRDLVSDMDQLRTKIGEKKENKNDFNQSFTMLQDTVADLHSEFQGLVGDYSRVNSTSISKKRNDIEHIFKEILTKQLEIEERNASLFDRLIEIDGDFKSTNTQLNGSISNISHLKSIIINATNQTLSLNKDLIDFSLNLTSASNLVNETNSLASQVKDLLRELRDMYIQREKVDYVDETLPILRKKFIDANRSLDYTSTRKRQFNDTINNATSALYNLVDRMATILNMNISLSKEKEEISNNKEMFSLLLESVHDTKRQYTERNESYLAGSEYVHNLNETVAEIVEKFALINKTLDNIITTADRLQSTIDAKDNSLKEIIQTISNIDLSLDTFSVESRRIDEITKKMNDTSEILSIIRNQTNSTISKFDDLKDGFDNMKSRFRYVNSSDIQAKRSRVETIITFLEHLKHKINTNVSDLETTFNQTNGQFRSSADKLNGIISDRGELSILLSNISRVSDQTNHSVIEILETKVHTQNDIENMTDAVNLMDIYIHELHAMYIEKEKDDYINQTLPSVKTWYGNLSNAILNSENDLQTAVDTLLRLRNKFEAIDAKLLKEPSINILLDDMNSTIHTFRTILKDAETSLQDARKEMETINGTLWSENGTFINKSDTIDMITERIRQFRANLATINGMLNSAANNISGIEDSVADIDGTLSVIDKLLDKYNITSVNIGTMQDDIDYFRLSIQQKEETMSKLKIKLDEYNQSLSSMRQKYSNVSEIMLDNNNASYLDIRISNISSIVQYIDNVTGNLSRTIASIEQAFVDLNSTFRTTVNSSEQMRDLLNRVDMDYVHLKSRLKYWNISFDDLSEDVYALNKTLTSMDKDLIELNQTLHREHEKFSYSEDALPTIKEKHQLESENLSKANNSLHVITRSLSHLDGRIRELDSRLNQYPTINISLSEMRDNVATMNETLNNLQDQYKNISSILDILQDNITATEKRVFGENMSLSILQKIYTELGYAVDNASNAVNNMVKSFSELNAVISKVHQSMDKINRTLDEFDILNHNITRQKEEIVDVKENKNITGSWLEMLMLDVSSLNNTYRKLQDTFLDVREAGIRTDEPLLEQKIKEVEQTLYTLSENVKDKANSFDKAESDFEPMNSTLFNMTSDLDQLRGTLVTVTNTHRTISNTLNDVSVALNMTNVEAKTMNDTLDKLKASVTELEENLKHEQQKVRLVNRTLPEMVESYSQVGTFLNSTEDTLTSVINQLEDLSTQLNATKKRMQTFNTMEIPLTNVSLDLDEMDASSKLLLTQLKDMKNTHDSLQSDMVLLPLLNGTLAEIQDKYYKFNETLIKLKKDLRVMNTTFSSMTSIISTHRDMLDDVDKDLTELSILQKRMDNLNTSLHNVSTAITNDKTLLQVISNNASHLDEAIRIMKETYQDLNHTFLAENGTVSKIVDSLISLNASLDETNHRLNTLNDTETDALKRYENLNRTLYNSTKTAEDLKTLLKAADMEETAIESQVQSVASGLKDVHINTTEMWDDVLKLDELLSNLNDTLFHEQNKLHYIQENRPKMTAKHEKTNESIAWTERYVRDAEEDVNTLNDRLEKLTEMMNQLPTININLTSEMEQIRNMNKTVANVFVQYENVSDNFNALNVSDLQDRIGSISEVQYRYITFNNTLDETRSSLENIQANVSTIGDKTSLLDSYFNDINSTLGSFMDTANKTNNLGSKMEDVSKHLKVVTGGVDSLQPRVDTAQSALDTMILKYQHINSSYLQSMIKDVEQKMKRVQNTTKSSKDVSDNILKSFSIAETDYGSIVKKLYGNTTSLDKLRDVIRDVDGREENLRDTIYHINKTLEHLVAEQPVIASAFSDLERSLTLLNETLLKEQEKLDYINNSLPVSKEHYRTLNKSFESTGMHIQTLDHKLAVVEDKLQQVKNRLKNYSTLNISTELMDKDLKYMSNLTDNMHKNFTDMKLRYAELKLSVEQLSDVNVSIEEIQKRFNNVNRILAVFDEELKTMDQTVKGMNESVQEIDNNIKKINSTMDTFTETEKKIQSLGNSSTEAGGKITKVEKDVINLSNKLKGLTNTLNDLNSTYGDMKDPVLLQGGAEIRETLKVAGLNINHANRTLYSIWSAFDGVNKTFTRMKNTISNQTLNIHNADTVLLGLNKDHAAADTNLQNVIKSITATDKNSTTISKPLADISKQLANMTMELVKERSKRDYVNSTLPKLQNRYSNINDSHAKSNSTIEDIKQKTESVKSIVSKIRRKIQDFGIDKPDKQFTDIEMSVNAMEKTLEAILKKYAVNNKQLDDLKLKLYGSGPQYNRSEQVTDVMDRFEFYNKTMDGIDTLVQDIVSSLKDMDENSKLYSGTLNQMDSAMTTTQATTTPSGPPDWLTLTSTGGFIGEGSGSVICSAATDDWKVMTIQKTSPTETTRLAMLSIIHGARKTVNDKDLRKRVDVRKQVNGTEKSLNMKIDKLECQDEGIYLCDVDTYSMWPIRTNLIIKSKPKDNLKTVFPTEVFENKIATFSCEGTPGYPQGQLKWSIKKKSDKDFQEYNFYSAKFNHTDEKCVRKSFSEVEYMFDMTWNETLIRCETTDSEYFSEGIIRLLPAAICRGKRINDAIPHPYTMTKYIFCGKELSIQSCPAGTCFDSKTKECGWCPEEPNPCQNKGAFVQVPHPTDCRKYYLCLGHTRELKTCRTGYFDPNSTESNKCTETAKSRCTT</sequence>
<gene>
    <name evidence="7" type="ORF">ACJMK2_017872</name>
</gene>
<keyword evidence="3" id="KW-0812">Transmembrane</keyword>
<comment type="caution">
    <text evidence="7">The sequence shown here is derived from an EMBL/GenBank/DDBJ whole genome shotgun (WGS) entry which is preliminary data.</text>
</comment>
<dbReference type="SUPFAM" id="SSF57625">
    <property type="entry name" value="Invertebrate chitin-binding proteins"/>
    <property type="match status" value="2"/>
</dbReference>
<keyword evidence="1 2" id="KW-0175">Coiled coil</keyword>
<dbReference type="EMBL" id="JBJQND010000016">
    <property type="protein sequence ID" value="KAL3846931.1"/>
    <property type="molecule type" value="Genomic_DNA"/>
</dbReference>
<dbReference type="PANTHER" id="PTHR32083">
    <property type="entry name" value="CILIA AND FLAGELLA-ASSOCIATED PROTEIN 58-RELATED"/>
    <property type="match status" value="1"/>
</dbReference>
<dbReference type="PROSITE" id="PS50940">
    <property type="entry name" value="CHIT_BIND_II"/>
    <property type="match status" value="1"/>
</dbReference>
<evidence type="ECO:0000259" key="6">
    <source>
        <dbReference type="PROSITE" id="PS50940"/>
    </source>
</evidence>
<dbReference type="PROSITE" id="PS50024">
    <property type="entry name" value="SEA"/>
    <property type="match status" value="1"/>
</dbReference>
<organism evidence="7 8">
    <name type="scientific">Sinanodonta woodiana</name>
    <name type="common">Chinese pond mussel</name>
    <name type="synonym">Anodonta woodiana</name>
    <dbReference type="NCBI Taxonomy" id="1069815"/>
    <lineage>
        <taxon>Eukaryota</taxon>
        <taxon>Metazoa</taxon>
        <taxon>Spiralia</taxon>
        <taxon>Lophotrochozoa</taxon>
        <taxon>Mollusca</taxon>
        <taxon>Bivalvia</taxon>
        <taxon>Autobranchia</taxon>
        <taxon>Heteroconchia</taxon>
        <taxon>Palaeoheterodonta</taxon>
        <taxon>Unionida</taxon>
        <taxon>Unionoidea</taxon>
        <taxon>Unionidae</taxon>
        <taxon>Unioninae</taxon>
        <taxon>Sinanodonta</taxon>
    </lineage>
</organism>
<keyword evidence="3" id="KW-1133">Transmembrane helix</keyword>
<evidence type="ECO:0000259" key="4">
    <source>
        <dbReference type="PROSITE" id="PS50024"/>
    </source>
</evidence>
<dbReference type="SUPFAM" id="SSF82671">
    <property type="entry name" value="SEA domain"/>
    <property type="match status" value="1"/>
</dbReference>
<dbReference type="Gene3D" id="3.30.70.960">
    <property type="entry name" value="SEA domain"/>
    <property type="match status" value="1"/>
</dbReference>
<feature type="coiled-coil region" evidence="2">
    <location>
        <begin position="5745"/>
        <end position="5772"/>
    </location>
</feature>
<accession>A0ABD3UDQ6</accession>
<feature type="coiled-coil region" evidence="2">
    <location>
        <begin position="4636"/>
        <end position="4670"/>
    </location>
</feature>
<evidence type="ECO:0000256" key="3">
    <source>
        <dbReference type="SAM" id="Phobius"/>
    </source>
</evidence>
<feature type="domain" description="Chitin-binding type-2" evidence="6">
    <location>
        <begin position="6340"/>
        <end position="6399"/>
    </location>
</feature>
<dbReference type="PROSITE" id="PS50192">
    <property type="entry name" value="T_SNARE"/>
    <property type="match status" value="1"/>
</dbReference>
<feature type="coiled-coil region" evidence="2">
    <location>
        <begin position="4424"/>
        <end position="4451"/>
    </location>
</feature>
<dbReference type="SUPFAM" id="SSF57997">
    <property type="entry name" value="Tropomyosin"/>
    <property type="match status" value="5"/>
</dbReference>
<keyword evidence="8" id="KW-1185">Reference proteome</keyword>
<evidence type="ECO:0000259" key="5">
    <source>
        <dbReference type="PROSITE" id="PS50192"/>
    </source>
</evidence>
<feature type="domain" description="T-SNARE coiled-coil homology" evidence="5">
    <location>
        <begin position="1696"/>
        <end position="1749"/>
    </location>
</feature>
<feature type="coiled-coil region" evidence="2">
    <location>
        <begin position="2231"/>
        <end position="2293"/>
    </location>
</feature>
<evidence type="ECO:0000256" key="2">
    <source>
        <dbReference type="SAM" id="Coils"/>
    </source>
</evidence>
<dbReference type="Proteomes" id="UP001634394">
    <property type="component" value="Unassembled WGS sequence"/>
</dbReference>
<dbReference type="Gene3D" id="1.10.287.1490">
    <property type="match status" value="1"/>
</dbReference>
<evidence type="ECO:0000313" key="8">
    <source>
        <dbReference type="Proteomes" id="UP001634394"/>
    </source>
</evidence>
<dbReference type="Gene3D" id="1.10.287.950">
    <property type="entry name" value="Methyl-accepting chemotaxis protein"/>
    <property type="match status" value="2"/>
</dbReference>
<dbReference type="InterPro" id="IPR036508">
    <property type="entry name" value="Chitin-bd_dom_sf"/>
</dbReference>
<dbReference type="InterPro" id="IPR036364">
    <property type="entry name" value="SEA_dom_sf"/>
</dbReference>
<feature type="coiled-coil region" evidence="2">
    <location>
        <begin position="5596"/>
        <end position="5623"/>
    </location>
</feature>
<feature type="coiled-coil region" evidence="2">
    <location>
        <begin position="1592"/>
        <end position="1626"/>
    </location>
</feature>
<reference evidence="7 8" key="1">
    <citation type="submission" date="2024-11" db="EMBL/GenBank/DDBJ databases">
        <title>Chromosome-level genome assembly of the freshwater bivalve Anodonta woodiana.</title>
        <authorList>
            <person name="Chen X."/>
        </authorList>
    </citation>
    <scope>NUCLEOTIDE SEQUENCE [LARGE SCALE GENOMIC DNA]</scope>
    <source>
        <strain evidence="7">MN2024</strain>
        <tissue evidence="7">Gills</tissue>
    </source>
</reference>